<name>A0A9Q9UEY8_FUSFU</name>
<dbReference type="GO" id="GO:0003676">
    <property type="term" value="F:nucleic acid binding"/>
    <property type="evidence" value="ECO:0007669"/>
    <property type="project" value="InterPro"/>
</dbReference>
<feature type="compositionally biased region" description="Basic and acidic residues" evidence="1">
    <location>
        <begin position="386"/>
        <end position="400"/>
    </location>
</feature>
<protein>
    <submittedName>
        <fullName evidence="2">Uncharacterized protein</fullName>
    </submittedName>
</protein>
<feature type="compositionally biased region" description="Gly residues" evidence="1">
    <location>
        <begin position="218"/>
        <end position="239"/>
    </location>
</feature>
<feature type="region of interest" description="Disordered" evidence="1">
    <location>
        <begin position="1"/>
        <end position="147"/>
    </location>
</feature>
<feature type="region of interest" description="Disordered" evidence="1">
    <location>
        <begin position="376"/>
        <end position="400"/>
    </location>
</feature>
<feature type="compositionally biased region" description="Low complexity" evidence="1">
    <location>
        <begin position="25"/>
        <end position="66"/>
    </location>
</feature>
<feature type="compositionally biased region" description="Basic and acidic residues" evidence="1">
    <location>
        <begin position="1"/>
        <end position="19"/>
    </location>
</feature>
<feature type="compositionally biased region" description="Acidic residues" evidence="1">
    <location>
        <begin position="601"/>
        <end position="611"/>
    </location>
</feature>
<dbReference type="SUPFAM" id="SSF57756">
    <property type="entry name" value="Retrovirus zinc finger-like domains"/>
    <property type="match status" value="1"/>
</dbReference>
<comment type="caution">
    <text evidence="2">The sequence shown here is derived from an EMBL/GenBank/DDBJ whole genome shotgun (WGS) entry which is preliminary data.</text>
</comment>
<dbReference type="EMBL" id="CABFJX010000374">
    <property type="protein sequence ID" value="VTT74593.1"/>
    <property type="molecule type" value="Genomic_DNA"/>
</dbReference>
<evidence type="ECO:0000313" key="3">
    <source>
        <dbReference type="Proteomes" id="UP000760494"/>
    </source>
</evidence>
<gene>
    <name evidence="2" type="ORF">C2S_1778</name>
</gene>
<reference evidence="2" key="1">
    <citation type="submission" date="2019-05" db="EMBL/GenBank/DDBJ databases">
        <authorList>
            <person name="Piombo E."/>
        </authorList>
    </citation>
    <scope>NUCLEOTIDE SEQUENCE</scope>
    <source>
        <strain evidence="2">C2S</strain>
    </source>
</reference>
<feature type="compositionally biased region" description="Gly residues" evidence="1">
    <location>
        <begin position="84"/>
        <end position="95"/>
    </location>
</feature>
<dbReference type="Proteomes" id="UP000760494">
    <property type="component" value="Unassembled WGS sequence"/>
</dbReference>
<feature type="compositionally biased region" description="Low complexity" evidence="1">
    <location>
        <begin position="253"/>
        <end position="266"/>
    </location>
</feature>
<sequence>MSSNNKDNDNDTVMDHGELPVRTSVNAQQGQAPAPGNAAPSGNNNNNSNNNNNGTPAVPTPVAGAAQNPLGTGSSFHGAMGFSPGLGGGGRGGGRGRGRGDARGGFRGVGRGAGRGSDSGRGGFTAPGGNVTFGVPGGVSSGSGAGGQGGLNSGATGAGGVAGGDAGGGSTGAGVFGAGFAGAGFAGAGAGASSGAGGFAGGSGAGFGAGFGRGGGGNQNSGDGYNSGRGGRGSSGSGWGNYSRGQGRGQGRGQYSRGRGQNNRGQITKRPTLKIVPHIRTGHLNDETGRQVGLWANNPTPGGGQQDGIAKYMPDGGMKAILKDGAEASLMLQRTQENTGSDRVLCLMQPLVNNANELARRRRLVRVIDHSDSPSLGLGHSAGLSGDKKKKEEKKPAVVEHVGDEQGSKCVLCGKTTHDINTCLNQPTGEVVACVLCHDKGHSLESCQQFLNMGDYTERVRLLVEGRASLPPLATDVAWWDVLWCWLEEDISKGHALPKGFPWTIDHAREVSHRARGRYAQELQLAFDNSGHDLTLLPPDRCTATIVDVYHKYWEVQGFPWPQRLVEMGVPAPKLDIGAPGFQPGAEGHQTVNDQRMEGAAQEEEDVLPDI</sequence>
<evidence type="ECO:0000256" key="1">
    <source>
        <dbReference type="SAM" id="MobiDB-lite"/>
    </source>
</evidence>
<dbReference type="GO" id="GO:0008270">
    <property type="term" value="F:zinc ion binding"/>
    <property type="evidence" value="ECO:0007669"/>
    <property type="project" value="InterPro"/>
</dbReference>
<feature type="region of interest" description="Disordered" evidence="1">
    <location>
        <begin position="218"/>
        <end position="271"/>
    </location>
</feature>
<feature type="compositionally biased region" description="Low complexity" evidence="1">
    <location>
        <begin position="376"/>
        <end position="385"/>
    </location>
</feature>
<feature type="compositionally biased region" description="Gly residues" evidence="1">
    <location>
        <begin position="135"/>
        <end position="147"/>
    </location>
</feature>
<feature type="region of interest" description="Disordered" evidence="1">
    <location>
        <begin position="579"/>
        <end position="611"/>
    </location>
</feature>
<proteinExistence type="predicted"/>
<dbReference type="InterPro" id="IPR036875">
    <property type="entry name" value="Znf_CCHC_sf"/>
</dbReference>
<accession>A0A9Q9UEY8</accession>
<feature type="compositionally biased region" description="Gly residues" evidence="1">
    <location>
        <begin position="105"/>
        <end position="126"/>
    </location>
</feature>
<evidence type="ECO:0000313" key="2">
    <source>
        <dbReference type="EMBL" id="VTT74593.1"/>
    </source>
</evidence>
<organism evidence="2 3">
    <name type="scientific">Fusarium fujikuroi</name>
    <name type="common">Bakanae and foot rot disease fungus</name>
    <name type="synonym">Gibberella fujikuroi</name>
    <dbReference type="NCBI Taxonomy" id="5127"/>
    <lineage>
        <taxon>Eukaryota</taxon>
        <taxon>Fungi</taxon>
        <taxon>Dikarya</taxon>
        <taxon>Ascomycota</taxon>
        <taxon>Pezizomycotina</taxon>
        <taxon>Sordariomycetes</taxon>
        <taxon>Hypocreomycetidae</taxon>
        <taxon>Hypocreales</taxon>
        <taxon>Nectriaceae</taxon>
        <taxon>Fusarium</taxon>
        <taxon>Fusarium fujikuroi species complex</taxon>
    </lineage>
</organism>
<dbReference type="AlphaFoldDB" id="A0A9Q9UEY8"/>